<protein>
    <submittedName>
        <fullName evidence="2">PorT protein</fullName>
    </submittedName>
</protein>
<dbReference type="Proteomes" id="UP000018837">
    <property type="component" value="Unassembled WGS sequence"/>
</dbReference>
<evidence type="ECO:0000313" key="3">
    <source>
        <dbReference type="Proteomes" id="UP000018837"/>
    </source>
</evidence>
<sequence>MAGLTCLWLMAVTCLQAQRRRPQNQPYVDYKRYHFGFHVGLHTQDLILTNTGVAGADGKTWFAEIPAYTPGFSVGVIGDLFLNPVLSVRLTPTVHFGDKRLTFIDPQTKEQFVTSLRSNYLAIPIDFKYTAMRLNNYRPYMLAGVFTQFDMGRKRGYPMLLRGVDYGVEFGLGCDIYLPYFKLCPELKFCFGLADVLEPDRSDLANPLDRVYSQALSRATSRLIVLTFNFE</sequence>
<dbReference type="AlphaFoldDB" id="W2C0I2"/>
<gene>
    <name evidence="2" type="ORF">N425_13850</name>
</gene>
<comment type="caution">
    <text evidence="2">The sequence shown here is derived from an EMBL/GenBank/DDBJ whole genome shotgun (WGS) entry which is preliminary data.</text>
</comment>
<dbReference type="InterPro" id="IPR025665">
    <property type="entry name" value="Beta-barrel_OMP_2"/>
</dbReference>
<feature type="domain" description="Outer membrane protein beta-barrel" evidence="1">
    <location>
        <begin position="16"/>
        <end position="197"/>
    </location>
</feature>
<accession>W2C0I2</accession>
<reference evidence="2 3" key="1">
    <citation type="submission" date="2013-11" db="EMBL/GenBank/DDBJ databases">
        <title>Single cell genomics of uncultured Tannerella BU063 (oral taxon 286).</title>
        <authorList>
            <person name="Beall C.J."/>
            <person name="Campbell A.G."/>
            <person name="Griffen A.L."/>
            <person name="Podar M."/>
            <person name="Leys E.J."/>
        </authorList>
    </citation>
    <scope>NUCLEOTIDE SEQUENCE [LARGE SCALE GENOMIC DNA]</scope>
    <source>
        <strain evidence="2">Cell 2</strain>
    </source>
</reference>
<dbReference type="Pfam" id="PF13568">
    <property type="entry name" value="OMP_b-brl_2"/>
    <property type="match status" value="1"/>
</dbReference>
<dbReference type="PATRIC" id="fig|1411148.3.peg.2331"/>
<evidence type="ECO:0000313" key="2">
    <source>
        <dbReference type="EMBL" id="ETK00670.1"/>
    </source>
</evidence>
<name>W2C0I2_9BACT</name>
<proteinExistence type="predicted"/>
<dbReference type="EMBL" id="AYUF01000497">
    <property type="protein sequence ID" value="ETK00670.1"/>
    <property type="molecule type" value="Genomic_DNA"/>
</dbReference>
<organism evidence="2 3">
    <name type="scientific">Tannerella sp. oral taxon BU063 isolate Cell 2</name>
    <dbReference type="NCBI Taxonomy" id="1411148"/>
    <lineage>
        <taxon>Bacteria</taxon>
        <taxon>Pseudomonadati</taxon>
        <taxon>Bacteroidota</taxon>
        <taxon>Bacteroidia</taxon>
        <taxon>Bacteroidales</taxon>
        <taxon>Tannerellaceae</taxon>
        <taxon>Tannerella</taxon>
    </lineage>
</organism>
<evidence type="ECO:0000259" key="1">
    <source>
        <dbReference type="Pfam" id="PF13568"/>
    </source>
</evidence>